<evidence type="ECO:0000256" key="5">
    <source>
        <dbReference type="ARBA" id="ARBA00060595"/>
    </source>
</evidence>
<dbReference type="Gene3D" id="3.40.50.10490">
    <property type="entry name" value="Glucose-6-phosphate isomerase like protein, domain 1"/>
    <property type="match status" value="1"/>
</dbReference>
<name>A0A3L7JVN0_9BACI</name>
<comment type="catalytic activity">
    <reaction evidence="4 12">
        <text>N-acetyl-D-muramate 6-phosphate + H2O = N-acetyl-D-glucosamine 6-phosphate + (R)-lactate</text>
        <dbReference type="Rhea" id="RHEA:26410"/>
        <dbReference type="ChEBI" id="CHEBI:15377"/>
        <dbReference type="ChEBI" id="CHEBI:16004"/>
        <dbReference type="ChEBI" id="CHEBI:57513"/>
        <dbReference type="ChEBI" id="CHEBI:58722"/>
        <dbReference type="EC" id="4.2.1.126"/>
    </reaction>
</comment>
<protein>
    <recommendedName>
        <fullName evidence="9 12">N-acetylmuramic acid 6-phosphate etherase</fullName>
        <shortName evidence="12">MurNAc-6-P etherase</shortName>
        <ecNumber evidence="8 12">4.2.1.126</ecNumber>
    </recommendedName>
    <alternativeName>
        <fullName evidence="11 12">N-acetylmuramic acid 6-phosphate hydrolase</fullName>
    </alternativeName>
    <alternativeName>
        <fullName evidence="10 12">N-acetylmuramic acid 6-phosphate lyase</fullName>
    </alternativeName>
</protein>
<evidence type="ECO:0000259" key="13">
    <source>
        <dbReference type="PROSITE" id="PS51464"/>
    </source>
</evidence>
<sequence length="299" mass="32179">MEVLNRLATERRDNETKYIDRQTTENILYSINKHDETVAAKVKEEIPKISMVVDAIVGAFQKGGRLLYVGAGTSGRLGILDASECPPTFGTGPDMVQGLIAGGPPAILTAVEGAEDNEELGRKDIAAKEVDSRDIIVGIAASGRTPYVIGALKEAGERGAKTVSFSCNRNAAMNEYSDHQINVEVGPEVIMGSTRMKAGTAQKLVLNMLTTASMIKMGKVYENLMVDVQPTNQKLVDRAKRIIQLASGCTPDEAKELFDRAGGNLKAAIIMHKTKCSKPTAESLLREANGFVYHALEGI</sequence>
<dbReference type="InterPro" id="IPR005486">
    <property type="entry name" value="Glucokinase_regulatory_CS"/>
</dbReference>
<evidence type="ECO:0000256" key="10">
    <source>
        <dbReference type="ARBA" id="ARBA00077905"/>
    </source>
</evidence>
<dbReference type="CDD" id="cd05007">
    <property type="entry name" value="SIS_Etherase"/>
    <property type="match status" value="1"/>
</dbReference>
<dbReference type="GO" id="GO:0016803">
    <property type="term" value="F:ether hydrolase activity"/>
    <property type="evidence" value="ECO:0007669"/>
    <property type="project" value="TreeGrafter"/>
</dbReference>
<evidence type="ECO:0000256" key="7">
    <source>
        <dbReference type="ARBA" id="ARBA00061234"/>
    </source>
</evidence>
<evidence type="ECO:0000256" key="9">
    <source>
        <dbReference type="ARBA" id="ARBA00070061"/>
    </source>
</evidence>
<dbReference type="InterPro" id="IPR001347">
    <property type="entry name" value="SIS_dom"/>
</dbReference>
<dbReference type="PROSITE" id="PS51464">
    <property type="entry name" value="SIS"/>
    <property type="match status" value="1"/>
</dbReference>
<evidence type="ECO:0000313" key="14">
    <source>
        <dbReference type="EMBL" id="RLQ94783.1"/>
    </source>
</evidence>
<dbReference type="AlphaFoldDB" id="A0A3L7JVN0"/>
<evidence type="ECO:0000256" key="12">
    <source>
        <dbReference type="HAMAP-Rule" id="MF_00068"/>
    </source>
</evidence>
<dbReference type="GO" id="GO:0097173">
    <property type="term" value="P:N-acetylmuramic acid catabolic process"/>
    <property type="evidence" value="ECO:0007669"/>
    <property type="project" value="UniProtKB-UniPathway"/>
</dbReference>
<dbReference type="GO" id="GO:0016835">
    <property type="term" value="F:carbon-oxygen lyase activity"/>
    <property type="evidence" value="ECO:0007669"/>
    <property type="project" value="UniProtKB-UniRule"/>
</dbReference>
<evidence type="ECO:0000313" key="15">
    <source>
        <dbReference type="Proteomes" id="UP000276770"/>
    </source>
</evidence>
<proteinExistence type="inferred from homology"/>
<dbReference type="InterPro" id="IPR040190">
    <property type="entry name" value="MURQ/GCKR"/>
</dbReference>
<dbReference type="PANTHER" id="PTHR10088">
    <property type="entry name" value="GLUCOKINASE REGULATORY PROTEIN"/>
    <property type="match status" value="1"/>
</dbReference>
<evidence type="ECO:0000256" key="2">
    <source>
        <dbReference type="ARBA" id="ARBA00023239"/>
    </source>
</evidence>
<keyword evidence="3 12" id="KW-0119">Carbohydrate metabolism</keyword>
<accession>A0A3L7JVN0</accession>
<dbReference type="NCBIfam" id="NF003915">
    <property type="entry name" value="PRK05441.1"/>
    <property type="match status" value="1"/>
</dbReference>
<feature type="domain" description="SIS" evidence="13">
    <location>
        <begin position="56"/>
        <end position="219"/>
    </location>
</feature>
<feature type="active site" evidence="12">
    <location>
        <position position="115"/>
    </location>
</feature>
<dbReference type="GO" id="GO:0009254">
    <property type="term" value="P:peptidoglycan turnover"/>
    <property type="evidence" value="ECO:0007669"/>
    <property type="project" value="TreeGrafter"/>
</dbReference>
<dbReference type="OrthoDB" id="9813395at2"/>
<evidence type="ECO:0000256" key="1">
    <source>
        <dbReference type="ARBA" id="ARBA00011738"/>
    </source>
</evidence>
<evidence type="ECO:0000256" key="11">
    <source>
        <dbReference type="ARBA" id="ARBA00084049"/>
    </source>
</evidence>
<comment type="pathway">
    <text evidence="5">Amino-sugar metabolism; 1,6-anhydro-N-acetylmuramate degradation.</text>
</comment>
<dbReference type="Gene3D" id="1.10.8.1080">
    <property type="match status" value="1"/>
</dbReference>
<dbReference type="InterPro" id="IPR046348">
    <property type="entry name" value="SIS_dom_sf"/>
</dbReference>
<evidence type="ECO:0000256" key="6">
    <source>
        <dbReference type="ARBA" id="ARBA00060672"/>
    </source>
</evidence>
<dbReference type="NCBIfam" id="NF009222">
    <property type="entry name" value="PRK12570.1"/>
    <property type="match status" value="1"/>
</dbReference>
<dbReference type="PROSITE" id="PS01272">
    <property type="entry name" value="GCKR"/>
    <property type="match status" value="1"/>
</dbReference>
<reference evidence="14 15" key="1">
    <citation type="submission" date="2018-10" db="EMBL/GenBank/DDBJ databases">
        <title>Falsibacillus sp. genome draft.</title>
        <authorList>
            <person name="Shi S."/>
        </authorList>
    </citation>
    <scope>NUCLEOTIDE SEQUENCE [LARGE SCALE GENOMIC DNA]</scope>
    <source>
        <strain evidence="14 15">GY 10110</strain>
    </source>
</reference>
<dbReference type="GO" id="GO:0046348">
    <property type="term" value="P:amino sugar catabolic process"/>
    <property type="evidence" value="ECO:0007669"/>
    <property type="project" value="InterPro"/>
</dbReference>
<dbReference type="HAMAP" id="MF_00068">
    <property type="entry name" value="MurQ"/>
    <property type="match status" value="1"/>
</dbReference>
<keyword evidence="15" id="KW-1185">Reference proteome</keyword>
<dbReference type="RefSeq" id="WP_121680946.1">
    <property type="nucleotide sequence ID" value="NZ_RCVZ01000008.1"/>
</dbReference>
<dbReference type="UniPathway" id="UPA00342"/>
<dbReference type="GO" id="GO:0097367">
    <property type="term" value="F:carbohydrate derivative binding"/>
    <property type="evidence" value="ECO:0007669"/>
    <property type="project" value="InterPro"/>
</dbReference>
<dbReference type="EMBL" id="RCVZ01000008">
    <property type="protein sequence ID" value="RLQ94783.1"/>
    <property type="molecule type" value="Genomic_DNA"/>
</dbReference>
<dbReference type="EC" id="4.2.1.126" evidence="8 12"/>
<comment type="caution">
    <text evidence="14">The sequence shown here is derived from an EMBL/GenBank/DDBJ whole genome shotgun (WGS) entry which is preliminary data.</text>
</comment>
<comment type="pathway">
    <text evidence="6">Cell wall biogenesis.</text>
</comment>
<dbReference type="NCBIfam" id="TIGR00274">
    <property type="entry name" value="N-acetylmuramic acid 6-phosphate etherase"/>
    <property type="match status" value="1"/>
</dbReference>
<comment type="function">
    <text evidence="12">Specifically catalyzes the cleavage of the D-lactyl ether substituent of MurNAc 6-phosphate, producing GlcNAc 6-phosphate and D-lactate.</text>
</comment>
<comment type="subunit">
    <text evidence="1 12">Homodimer.</text>
</comment>
<dbReference type="InterPro" id="IPR005488">
    <property type="entry name" value="Etherase_MurQ"/>
</dbReference>
<dbReference type="Proteomes" id="UP000276770">
    <property type="component" value="Unassembled WGS sequence"/>
</dbReference>
<dbReference type="FunFam" id="1.10.8.1080:FF:000001">
    <property type="entry name" value="N-acetylmuramic acid 6-phosphate etherase"/>
    <property type="match status" value="1"/>
</dbReference>
<dbReference type="SUPFAM" id="SSF53697">
    <property type="entry name" value="SIS domain"/>
    <property type="match status" value="1"/>
</dbReference>
<comment type="similarity">
    <text evidence="7 12">Belongs to the GCKR-like family. MurNAc-6-P etherase subfamily.</text>
</comment>
<organism evidence="14 15">
    <name type="scientific">Falsibacillus albus</name>
    <dbReference type="NCBI Taxonomy" id="2478915"/>
    <lineage>
        <taxon>Bacteria</taxon>
        <taxon>Bacillati</taxon>
        <taxon>Bacillota</taxon>
        <taxon>Bacilli</taxon>
        <taxon>Bacillales</taxon>
        <taxon>Bacillaceae</taxon>
        <taxon>Falsibacillus</taxon>
    </lineage>
</organism>
<evidence type="ECO:0000256" key="3">
    <source>
        <dbReference type="ARBA" id="ARBA00023277"/>
    </source>
</evidence>
<feature type="active site" description="Proton donor" evidence="12">
    <location>
        <position position="84"/>
    </location>
</feature>
<gene>
    <name evidence="12 14" type="primary">murQ</name>
    <name evidence="14" type="ORF">D9X91_12370</name>
</gene>
<evidence type="ECO:0000256" key="4">
    <source>
        <dbReference type="ARBA" id="ARBA00051747"/>
    </source>
</evidence>
<dbReference type="Pfam" id="PF22645">
    <property type="entry name" value="GKRP_SIS_N"/>
    <property type="match status" value="1"/>
</dbReference>
<dbReference type="PANTHER" id="PTHR10088:SF4">
    <property type="entry name" value="GLUCOKINASE REGULATORY PROTEIN"/>
    <property type="match status" value="1"/>
</dbReference>
<comment type="miscellaneous">
    <text evidence="12">A lyase-type mechanism (elimination/hydration) is suggested for the cleavage of the lactyl ether bond of MurNAc 6-phosphate, with the formation of an alpha,beta-unsaturated aldehyde intermediate with (E)-stereochemistry, followed by the syn addition of water to give product.</text>
</comment>
<dbReference type="FunFam" id="3.40.50.10490:FF:000014">
    <property type="entry name" value="N-acetylmuramic acid 6-phosphate etherase"/>
    <property type="match status" value="1"/>
</dbReference>
<keyword evidence="2 12" id="KW-0456">Lyase</keyword>
<evidence type="ECO:0000256" key="8">
    <source>
        <dbReference type="ARBA" id="ARBA00067056"/>
    </source>
</evidence>
<comment type="pathway">
    <text evidence="12">Amino-sugar metabolism; N-acetylmuramate degradation.</text>
</comment>